<dbReference type="STRING" id="1423734.FC83_GL000309"/>
<dbReference type="SUPFAM" id="SSF56300">
    <property type="entry name" value="Metallo-dependent phosphatases"/>
    <property type="match status" value="1"/>
</dbReference>
<dbReference type="InterPro" id="IPR029052">
    <property type="entry name" value="Metallo-depent_PP-like"/>
</dbReference>
<dbReference type="AlphaFoldDB" id="X0PQ74"/>
<comment type="similarity">
    <text evidence="1 2">Belongs to the metallophosphoesterase superfamily. YfcE family.</text>
</comment>
<name>X0PQ74_9LACO</name>
<organism evidence="4 5">
    <name type="scientific">Agrilactobacillus composti DSM 18527 = JCM 14202</name>
    <dbReference type="NCBI Taxonomy" id="1423734"/>
    <lineage>
        <taxon>Bacteria</taxon>
        <taxon>Bacillati</taxon>
        <taxon>Bacillota</taxon>
        <taxon>Bacilli</taxon>
        <taxon>Lactobacillales</taxon>
        <taxon>Lactobacillaceae</taxon>
        <taxon>Agrilactobacillus</taxon>
    </lineage>
</organism>
<dbReference type="PANTHER" id="PTHR11124">
    <property type="entry name" value="VACUOLAR SORTING PROTEIN VPS29"/>
    <property type="match status" value="1"/>
</dbReference>
<gene>
    <name evidence="4" type="ORF">FC83_GL000309</name>
</gene>
<dbReference type="Gene3D" id="3.60.21.10">
    <property type="match status" value="1"/>
</dbReference>
<protein>
    <recommendedName>
        <fullName evidence="2">Phosphoesterase</fullName>
        <ecNumber evidence="2">3.1.4.-</ecNumber>
    </recommendedName>
</protein>
<dbReference type="InterPro" id="IPR024654">
    <property type="entry name" value="Calcineurin-like_PHP_lpxH"/>
</dbReference>
<dbReference type="GO" id="GO:0016787">
    <property type="term" value="F:hydrolase activity"/>
    <property type="evidence" value="ECO:0007669"/>
    <property type="project" value="UniProtKB-UniRule"/>
</dbReference>
<dbReference type="EMBL" id="AZGA01000070">
    <property type="protein sequence ID" value="KRM32445.1"/>
    <property type="molecule type" value="Genomic_DNA"/>
</dbReference>
<dbReference type="Proteomes" id="UP000051236">
    <property type="component" value="Unassembled WGS sequence"/>
</dbReference>
<comment type="caution">
    <text evidence="4">The sequence shown here is derived from an EMBL/GenBank/DDBJ whole genome shotgun (WGS) entry which is preliminary data.</text>
</comment>
<sequence length="173" mass="19315">MKYLVVSDNHGDQEILKTLLDHYSASVTAFIHCGDSELDYHDPLVARMTAIVQGNMDFDREFPITAQLQFGADHIFVTHGHHYGVNLGLDHLLAVAKEAGANFAFYGHTHQLACEYTQGVFMLNPGSISQPRGQYANLGGTYALVDSQAKKIVVDYYDRQLAKVPALHFEFNR</sequence>
<dbReference type="OrthoDB" id="9800565at2"/>
<comment type="cofactor">
    <cofactor evidence="2">
        <name>a divalent metal cation</name>
        <dbReference type="ChEBI" id="CHEBI:60240"/>
    </cofactor>
</comment>
<dbReference type="RefSeq" id="WP_035452695.1">
    <property type="nucleotide sequence ID" value="NZ_AZGA01000070.1"/>
</dbReference>
<keyword evidence="2" id="KW-0479">Metal-binding</keyword>
<accession>X0PQ74</accession>
<evidence type="ECO:0000256" key="1">
    <source>
        <dbReference type="ARBA" id="ARBA00008950"/>
    </source>
</evidence>
<feature type="domain" description="Calcineurin-like phosphoesterase" evidence="3">
    <location>
        <begin position="1"/>
        <end position="148"/>
    </location>
</feature>
<evidence type="ECO:0000259" key="3">
    <source>
        <dbReference type="Pfam" id="PF12850"/>
    </source>
</evidence>
<keyword evidence="5" id="KW-1185">Reference proteome</keyword>
<dbReference type="GO" id="GO:0046872">
    <property type="term" value="F:metal ion binding"/>
    <property type="evidence" value="ECO:0007669"/>
    <property type="project" value="UniProtKB-KW"/>
</dbReference>
<dbReference type="PATRIC" id="fig|1423734.3.peg.309"/>
<evidence type="ECO:0000313" key="4">
    <source>
        <dbReference type="EMBL" id="KRM32445.1"/>
    </source>
</evidence>
<evidence type="ECO:0000313" key="5">
    <source>
        <dbReference type="Proteomes" id="UP000051236"/>
    </source>
</evidence>
<proteinExistence type="inferred from homology"/>
<dbReference type="Pfam" id="PF12850">
    <property type="entry name" value="Metallophos_2"/>
    <property type="match status" value="1"/>
</dbReference>
<dbReference type="EC" id="3.1.4.-" evidence="2"/>
<dbReference type="InterPro" id="IPR000979">
    <property type="entry name" value="Phosphodiesterase_MJ0936/Vps29"/>
</dbReference>
<evidence type="ECO:0000256" key="2">
    <source>
        <dbReference type="RuleBase" id="RU362039"/>
    </source>
</evidence>
<dbReference type="eggNOG" id="COG0622">
    <property type="taxonomic scope" value="Bacteria"/>
</dbReference>
<reference evidence="4 5" key="1">
    <citation type="journal article" date="2015" name="Genome Announc.">
        <title>Expanding the biotechnology potential of lactobacilli through comparative genomics of 213 strains and associated genera.</title>
        <authorList>
            <person name="Sun Z."/>
            <person name="Harris H.M."/>
            <person name="McCann A."/>
            <person name="Guo C."/>
            <person name="Argimon S."/>
            <person name="Zhang W."/>
            <person name="Yang X."/>
            <person name="Jeffery I.B."/>
            <person name="Cooney J.C."/>
            <person name="Kagawa T.F."/>
            <person name="Liu W."/>
            <person name="Song Y."/>
            <person name="Salvetti E."/>
            <person name="Wrobel A."/>
            <person name="Rasinkangas P."/>
            <person name="Parkhill J."/>
            <person name="Rea M.C."/>
            <person name="O'Sullivan O."/>
            <person name="Ritari J."/>
            <person name="Douillard F.P."/>
            <person name="Paul Ross R."/>
            <person name="Yang R."/>
            <person name="Briner A.E."/>
            <person name="Felis G.E."/>
            <person name="de Vos W.M."/>
            <person name="Barrangou R."/>
            <person name="Klaenhammer T.R."/>
            <person name="Caufield P.W."/>
            <person name="Cui Y."/>
            <person name="Zhang H."/>
            <person name="O'Toole P.W."/>
        </authorList>
    </citation>
    <scope>NUCLEOTIDE SEQUENCE [LARGE SCALE GENOMIC DNA]</scope>
    <source>
        <strain evidence="4 5">DSM 18527</strain>
    </source>
</reference>
<dbReference type="NCBIfam" id="TIGR00040">
    <property type="entry name" value="yfcE"/>
    <property type="match status" value="1"/>
</dbReference>